<evidence type="ECO:0000259" key="6">
    <source>
        <dbReference type="Pfam" id="PF00881"/>
    </source>
</evidence>
<protein>
    <submittedName>
        <fullName evidence="7">Nitroreductase family protein</fullName>
    </submittedName>
</protein>
<name>A0A7J3M2R6_ARCFL</name>
<dbReference type="EMBL" id="DSYZ01000111">
    <property type="protein sequence ID" value="HGT83247.1"/>
    <property type="molecule type" value="Genomic_DNA"/>
</dbReference>
<keyword evidence="5" id="KW-0560">Oxidoreductase</keyword>
<evidence type="ECO:0000256" key="3">
    <source>
        <dbReference type="ARBA" id="ARBA00022630"/>
    </source>
</evidence>
<sequence length="174" mass="20091">MDEEFLRIIKTRRSIRRYSGKEIPEEEIRKILECAMQAPSAGNEQPWHFIVVRDKVKLKELSEIHPYGKMLSEASAAIVVCCDPRLSKYELPMWIQDCSASTQNILLAARALGIGSCWLGVYPNESRMKPIAKALGIPEDIIVFSVISLGYPRSEDEFFEAERFKVDRIHYERW</sequence>
<comment type="similarity">
    <text evidence="2">Belongs to the nitroreductase family.</text>
</comment>
<dbReference type="PANTHER" id="PTHR43673:SF2">
    <property type="entry name" value="NITROREDUCTASE"/>
    <property type="match status" value="1"/>
</dbReference>
<dbReference type="Gene3D" id="3.40.109.10">
    <property type="entry name" value="NADH Oxidase"/>
    <property type="match status" value="1"/>
</dbReference>
<evidence type="ECO:0000313" key="7">
    <source>
        <dbReference type="EMBL" id="HGT83247.1"/>
    </source>
</evidence>
<evidence type="ECO:0000256" key="2">
    <source>
        <dbReference type="ARBA" id="ARBA00007118"/>
    </source>
</evidence>
<evidence type="ECO:0000256" key="5">
    <source>
        <dbReference type="ARBA" id="ARBA00023002"/>
    </source>
</evidence>
<dbReference type="AlphaFoldDB" id="A0A7J3M2R6"/>
<gene>
    <name evidence="7" type="ORF">ENT52_05925</name>
</gene>
<feature type="domain" description="Nitroreductase" evidence="6">
    <location>
        <begin position="9"/>
        <end position="63"/>
    </location>
</feature>
<dbReference type="GO" id="GO:0016491">
    <property type="term" value="F:oxidoreductase activity"/>
    <property type="evidence" value="ECO:0007669"/>
    <property type="project" value="UniProtKB-KW"/>
</dbReference>
<proteinExistence type="inferred from homology"/>
<comment type="cofactor">
    <cofactor evidence="1">
        <name>FMN</name>
        <dbReference type="ChEBI" id="CHEBI:58210"/>
    </cofactor>
</comment>
<comment type="caution">
    <text evidence="7">The sequence shown here is derived from an EMBL/GenBank/DDBJ whole genome shotgun (WGS) entry which is preliminary data.</text>
</comment>
<dbReference type="InterPro" id="IPR029479">
    <property type="entry name" value="Nitroreductase"/>
</dbReference>
<keyword evidence="4" id="KW-0288">FMN</keyword>
<dbReference type="CDD" id="cd02150">
    <property type="entry name" value="nitroreductase"/>
    <property type="match status" value="1"/>
</dbReference>
<evidence type="ECO:0000256" key="4">
    <source>
        <dbReference type="ARBA" id="ARBA00022643"/>
    </source>
</evidence>
<reference evidence="7" key="1">
    <citation type="journal article" date="2020" name="mSystems">
        <title>Genome- and Community-Level Interaction Insights into Carbon Utilization and Element Cycling Functions of Hydrothermarchaeota in Hydrothermal Sediment.</title>
        <authorList>
            <person name="Zhou Z."/>
            <person name="Liu Y."/>
            <person name="Xu W."/>
            <person name="Pan J."/>
            <person name="Luo Z.H."/>
            <person name="Li M."/>
        </authorList>
    </citation>
    <scope>NUCLEOTIDE SEQUENCE [LARGE SCALE GENOMIC DNA]</scope>
    <source>
        <strain evidence="7">SpSt-587</strain>
    </source>
</reference>
<keyword evidence="3" id="KW-0285">Flavoprotein</keyword>
<accession>A0A7J3M2R6</accession>
<evidence type="ECO:0000256" key="1">
    <source>
        <dbReference type="ARBA" id="ARBA00001917"/>
    </source>
</evidence>
<feature type="domain" description="Nitroreductase" evidence="6">
    <location>
        <begin position="95"/>
        <end position="151"/>
    </location>
</feature>
<dbReference type="Pfam" id="PF00881">
    <property type="entry name" value="Nitroreductase"/>
    <property type="match status" value="2"/>
</dbReference>
<dbReference type="InterPro" id="IPR000415">
    <property type="entry name" value="Nitroreductase-like"/>
</dbReference>
<dbReference type="PANTHER" id="PTHR43673">
    <property type="entry name" value="NAD(P)H NITROREDUCTASE YDGI-RELATED"/>
    <property type="match status" value="1"/>
</dbReference>
<organism evidence="7">
    <name type="scientific">Archaeoglobus fulgidus</name>
    <dbReference type="NCBI Taxonomy" id="2234"/>
    <lineage>
        <taxon>Archaea</taxon>
        <taxon>Methanobacteriati</taxon>
        <taxon>Methanobacteriota</taxon>
        <taxon>Archaeoglobi</taxon>
        <taxon>Archaeoglobales</taxon>
        <taxon>Archaeoglobaceae</taxon>
        <taxon>Archaeoglobus</taxon>
    </lineage>
</organism>
<dbReference type="SUPFAM" id="SSF55469">
    <property type="entry name" value="FMN-dependent nitroreductase-like"/>
    <property type="match status" value="1"/>
</dbReference>